<dbReference type="Pfam" id="PF05164">
    <property type="entry name" value="ZapA"/>
    <property type="match status" value="1"/>
</dbReference>
<dbReference type="GO" id="GO:0051301">
    <property type="term" value="P:cell division"/>
    <property type="evidence" value="ECO:0007669"/>
    <property type="project" value="UniProtKB-KW"/>
</dbReference>
<dbReference type="InterPro" id="IPR007838">
    <property type="entry name" value="Cell_div_ZapA-like"/>
</dbReference>
<dbReference type="InterPro" id="IPR053712">
    <property type="entry name" value="Bac_CellDiv_Activator"/>
</dbReference>
<evidence type="ECO:0000256" key="6">
    <source>
        <dbReference type="ARBA" id="ARBA00023306"/>
    </source>
</evidence>
<keyword evidence="4 10" id="KW-0132">Cell division</keyword>
<dbReference type="Proteomes" id="UP001172054">
    <property type="component" value="Unassembled WGS sequence"/>
</dbReference>
<evidence type="ECO:0000256" key="9">
    <source>
        <dbReference type="ARBA" id="ARBA00033158"/>
    </source>
</evidence>
<reference evidence="10 11" key="1">
    <citation type="submission" date="2023-06" db="EMBL/GenBank/DDBJ databases">
        <title>Novel species in genus Planococcus.</title>
        <authorList>
            <person name="Ning S."/>
        </authorList>
    </citation>
    <scope>NUCLEOTIDE SEQUENCE [LARGE SCALE GENOMIC DNA]</scope>
    <source>
        <strain evidence="10 11">N064</strain>
    </source>
</reference>
<comment type="subunit">
    <text evidence="8">Homodimer. Interacts with FtsZ.</text>
</comment>
<dbReference type="EMBL" id="JAUJWW010000002">
    <property type="protein sequence ID" value="MDN7227017.1"/>
    <property type="molecule type" value="Genomic_DNA"/>
</dbReference>
<accession>A0ABT8MQ41</accession>
<name>A0ABT8MQ41_9BACL</name>
<evidence type="ECO:0000256" key="1">
    <source>
        <dbReference type="ARBA" id="ARBA00004496"/>
    </source>
</evidence>
<evidence type="ECO:0000256" key="5">
    <source>
        <dbReference type="ARBA" id="ARBA00023210"/>
    </source>
</evidence>
<dbReference type="NCBIfam" id="NF010724">
    <property type="entry name" value="PRK14126.1"/>
    <property type="match status" value="1"/>
</dbReference>
<gene>
    <name evidence="10" type="primary">zapA</name>
    <name evidence="10" type="ORF">QWY15_06860</name>
</gene>
<dbReference type="InterPro" id="IPR036192">
    <property type="entry name" value="Cell_div_ZapA-like_sf"/>
</dbReference>
<sequence length="86" mass="9649">MAEDHKIRTSVKIYGYTYKIVGAETSAHMESVATIVDKKMREIHAVAPSLDSSKLAVLTAVNTVHDNLKLKERVEQLENELRKLKG</sequence>
<dbReference type="PANTHER" id="PTHR34981:SF1">
    <property type="entry name" value="CELL DIVISION PROTEIN ZAPA"/>
    <property type="match status" value="1"/>
</dbReference>
<comment type="subcellular location">
    <subcellularLocation>
        <location evidence="1">Cytoplasm</location>
    </subcellularLocation>
</comment>
<evidence type="ECO:0000313" key="10">
    <source>
        <dbReference type="EMBL" id="MDN7227017.1"/>
    </source>
</evidence>
<evidence type="ECO:0000256" key="3">
    <source>
        <dbReference type="ARBA" id="ARBA00022490"/>
    </source>
</evidence>
<dbReference type="Gene3D" id="6.10.250.790">
    <property type="match status" value="1"/>
</dbReference>
<evidence type="ECO:0000256" key="4">
    <source>
        <dbReference type="ARBA" id="ARBA00022618"/>
    </source>
</evidence>
<comment type="caution">
    <text evidence="10">The sequence shown here is derived from an EMBL/GenBank/DDBJ whole genome shotgun (WGS) entry which is preliminary data.</text>
</comment>
<keyword evidence="6" id="KW-0131">Cell cycle</keyword>
<organism evidence="10 11">
    <name type="scientific">Planococcus liqunii</name>
    <dbReference type="NCBI Taxonomy" id="3058394"/>
    <lineage>
        <taxon>Bacteria</taxon>
        <taxon>Bacillati</taxon>
        <taxon>Bacillota</taxon>
        <taxon>Bacilli</taxon>
        <taxon>Bacillales</taxon>
        <taxon>Caryophanaceae</taxon>
        <taxon>Planococcus</taxon>
    </lineage>
</organism>
<evidence type="ECO:0000256" key="8">
    <source>
        <dbReference type="ARBA" id="ARBA00026068"/>
    </source>
</evidence>
<protein>
    <recommendedName>
        <fullName evidence="2">Cell division protein ZapA</fullName>
    </recommendedName>
    <alternativeName>
        <fullName evidence="9">Z ring-associated protein ZapA</fullName>
    </alternativeName>
</protein>
<dbReference type="RefSeq" id="WP_300983804.1">
    <property type="nucleotide sequence ID" value="NZ_CP129238.1"/>
</dbReference>
<evidence type="ECO:0000256" key="2">
    <source>
        <dbReference type="ARBA" id="ARBA00015195"/>
    </source>
</evidence>
<dbReference type="PANTHER" id="PTHR34981">
    <property type="entry name" value="CELL DIVISION PROTEIN ZAPA"/>
    <property type="match status" value="1"/>
</dbReference>
<dbReference type="SUPFAM" id="SSF102829">
    <property type="entry name" value="Cell division protein ZapA-like"/>
    <property type="match status" value="1"/>
</dbReference>
<evidence type="ECO:0000256" key="7">
    <source>
        <dbReference type="ARBA" id="ARBA00024910"/>
    </source>
</evidence>
<keyword evidence="11" id="KW-1185">Reference proteome</keyword>
<comment type="function">
    <text evidence="7">Activator of cell division through the inhibition of FtsZ GTPase activity, therefore promoting FtsZ assembly into bundles of protofilaments necessary for the formation of the division Z ring. It is recruited early at mid-cell but it is not essential for cell division.</text>
</comment>
<keyword evidence="5" id="KW-0717">Septation</keyword>
<keyword evidence="3" id="KW-0963">Cytoplasm</keyword>
<proteinExistence type="predicted"/>
<evidence type="ECO:0000313" key="11">
    <source>
        <dbReference type="Proteomes" id="UP001172054"/>
    </source>
</evidence>